<dbReference type="EMBL" id="CP118380">
    <property type="protein sequence ID" value="WFD44885.1"/>
    <property type="molecule type" value="Genomic_DNA"/>
</dbReference>
<dbReference type="GO" id="GO:0004788">
    <property type="term" value="F:thiamine diphosphokinase activity"/>
    <property type="evidence" value="ECO:0007669"/>
    <property type="project" value="UniProtKB-EC"/>
</dbReference>
<proteinExistence type="predicted"/>
<accession>A0AAF0FCI5</accession>
<organism evidence="2 3">
    <name type="scientific">Malassezia psittaci</name>
    <dbReference type="NCBI Taxonomy" id="1821823"/>
    <lineage>
        <taxon>Eukaryota</taxon>
        <taxon>Fungi</taxon>
        <taxon>Dikarya</taxon>
        <taxon>Basidiomycota</taxon>
        <taxon>Ustilaginomycotina</taxon>
        <taxon>Malasseziomycetes</taxon>
        <taxon>Malasseziales</taxon>
        <taxon>Malasseziaceae</taxon>
        <taxon>Malassezia</taxon>
    </lineage>
</organism>
<feature type="domain" description="Nudix hydrolase" evidence="1">
    <location>
        <begin position="110"/>
        <end position="264"/>
    </location>
</feature>
<dbReference type="InterPro" id="IPR031804">
    <property type="entry name" value="DUF4743"/>
</dbReference>
<keyword evidence="2" id="KW-0808">Transferase</keyword>
<dbReference type="Gene3D" id="3.30.750.160">
    <property type="match status" value="1"/>
</dbReference>
<dbReference type="Pfam" id="PF00293">
    <property type="entry name" value="NUDIX"/>
    <property type="match status" value="1"/>
</dbReference>
<dbReference type="SUPFAM" id="SSF55811">
    <property type="entry name" value="Nudix"/>
    <property type="match status" value="1"/>
</dbReference>
<dbReference type="Proteomes" id="UP001214628">
    <property type="component" value="Chromosome 6"/>
</dbReference>
<keyword evidence="3" id="KW-1185">Reference proteome</keyword>
<dbReference type="PANTHER" id="PTHR13622:SF8">
    <property type="entry name" value="THIAMIN PYROPHOSPHOKINASE 1"/>
    <property type="match status" value="1"/>
</dbReference>
<dbReference type="CDD" id="cd03676">
    <property type="entry name" value="NUDIX_Tnr3_like"/>
    <property type="match status" value="1"/>
</dbReference>
<dbReference type="AlphaFoldDB" id="A0AAF0FCI5"/>
<dbReference type="EC" id="2.7.6.2" evidence="2"/>
<dbReference type="PANTHER" id="PTHR13622">
    <property type="entry name" value="THIAMIN PYROPHOSPHOKINASE"/>
    <property type="match status" value="1"/>
</dbReference>
<gene>
    <name evidence="2" type="ORF">MPSI1_003557</name>
</gene>
<evidence type="ECO:0000313" key="2">
    <source>
        <dbReference type="EMBL" id="WFD44885.1"/>
    </source>
</evidence>
<dbReference type="InterPro" id="IPR000086">
    <property type="entry name" value="NUDIX_hydrolase_dom"/>
</dbReference>
<dbReference type="Pfam" id="PF15916">
    <property type="entry name" value="DUF4743"/>
    <property type="match status" value="1"/>
</dbReference>
<dbReference type="PROSITE" id="PS51462">
    <property type="entry name" value="NUDIX"/>
    <property type="match status" value="1"/>
</dbReference>
<evidence type="ECO:0000259" key="1">
    <source>
        <dbReference type="PROSITE" id="PS51462"/>
    </source>
</evidence>
<name>A0AAF0FCI5_9BASI</name>
<sequence>MSTVLPIVAACQNDDPWADTSLHAFCIGDVQIGFVLPKVLQAVRRYLDEHRTDVMRVDSSNGKLSLVLAYNASKSDRTDFMADLAQWLRDTNQFADPLDGMCMRLTLIGWRNEQYAIYGRQSYDQASEIVFTLERAACALFGLTTFGVHLTVGCYLDNSVAGGITAGDSPRASIVRECEEEAGLSGDQVEPYLTATGAITYFYRTSQGWRQPEMQYTYDLALPSDEIVLHPEDGEAESFELLSVSTVIDKMHKNEFKPNCALVLVDFLIRHGYITPETEAYYARILSTLHTDLRLPVSHS</sequence>
<dbReference type="Gene3D" id="3.90.79.10">
    <property type="entry name" value="Nucleoside Triphosphate Pyrophosphohydrolase"/>
    <property type="match status" value="1"/>
</dbReference>
<protein>
    <submittedName>
        <fullName evidence="2">Thiamine diphosphokinase</fullName>
        <ecNumber evidence="2">2.7.6.2</ecNumber>
    </submittedName>
</protein>
<reference evidence="2" key="1">
    <citation type="submission" date="2023-02" db="EMBL/GenBank/DDBJ databases">
        <title>Mating type loci evolution in Malassezia.</title>
        <authorList>
            <person name="Coelho M.A."/>
        </authorList>
    </citation>
    <scope>NUCLEOTIDE SEQUENCE</scope>
    <source>
        <strain evidence="2">CBS 14136</strain>
    </source>
</reference>
<dbReference type="GO" id="GO:0044715">
    <property type="term" value="F:8-oxo-dGDP phosphatase activity"/>
    <property type="evidence" value="ECO:0007669"/>
    <property type="project" value="TreeGrafter"/>
</dbReference>
<evidence type="ECO:0000313" key="3">
    <source>
        <dbReference type="Proteomes" id="UP001214628"/>
    </source>
</evidence>
<dbReference type="InterPro" id="IPR015797">
    <property type="entry name" value="NUDIX_hydrolase-like_dom_sf"/>
</dbReference>